<evidence type="ECO:0008006" key="5">
    <source>
        <dbReference type="Google" id="ProtNLM"/>
    </source>
</evidence>
<feature type="compositionally biased region" description="Basic residues" evidence="1">
    <location>
        <begin position="114"/>
        <end position="124"/>
    </location>
</feature>
<feature type="chain" id="PRO_5042009845" description="Secreted protein" evidence="2">
    <location>
        <begin position="22"/>
        <end position="124"/>
    </location>
</feature>
<comment type="caution">
    <text evidence="3">The sequence shown here is derived from an EMBL/GenBank/DDBJ whole genome shotgun (WGS) entry which is preliminary data.</text>
</comment>
<gene>
    <name evidence="3" type="ORF">P8C59_009013</name>
</gene>
<dbReference type="EMBL" id="JAQQPM010000008">
    <property type="protein sequence ID" value="KAK2074839.1"/>
    <property type="molecule type" value="Genomic_DNA"/>
</dbReference>
<reference evidence="3" key="1">
    <citation type="journal article" date="2023" name="Mol. Plant Microbe Interact.">
        <title>Elucidating the Obligate Nature and Biological Capacity of an Invasive Fungal Corn Pathogen.</title>
        <authorList>
            <person name="MacCready J.S."/>
            <person name="Roggenkamp E.M."/>
            <person name="Gdanetz K."/>
            <person name="Chilvers M.I."/>
        </authorList>
    </citation>
    <scope>NUCLEOTIDE SEQUENCE</scope>
    <source>
        <strain evidence="3">PM02</strain>
    </source>
</reference>
<evidence type="ECO:0000256" key="1">
    <source>
        <dbReference type="SAM" id="MobiDB-lite"/>
    </source>
</evidence>
<keyword evidence="4" id="KW-1185">Reference proteome</keyword>
<sequence>MKSLATPFVNALLLLSPLVAADFWEDCACVKNGTLDNASTVNMCNKQPDTGLLGTWCYWNYKQATKYDLVFEGSKVHKHCLVVGATGSCCADNSDRAAKPKSDGCPAPEPADLKHRRRARRSEA</sequence>
<dbReference type="AlphaFoldDB" id="A0AAD9IBS7"/>
<dbReference type="Proteomes" id="UP001217918">
    <property type="component" value="Unassembled WGS sequence"/>
</dbReference>
<name>A0AAD9IBS7_9PEZI</name>
<feature type="signal peptide" evidence="2">
    <location>
        <begin position="1"/>
        <end position="21"/>
    </location>
</feature>
<organism evidence="3 4">
    <name type="scientific">Phyllachora maydis</name>
    <dbReference type="NCBI Taxonomy" id="1825666"/>
    <lineage>
        <taxon>Eukaryota</taxon>
        <taxon>Fungi</taxon>
        <taxon>Dikarya</taxon>
        <taxon>Ascomycota</taxon>
        <taxon>Pezizomycotina</taxon>
        <taxon>Sordariomycetes</taxon>
        <taxon>Sordariomycetidae</taxon>
        <taxon>Phyllachorales</taxon>
        <taxon>Phyllachoraceae</taxon>
        <taxon>Phyllachora</taxon>
    </lineage>
</organism>
<evidence type="ECO:0000313" key="4">
    <source>
        <dbReference type="Proteomes" id="UP001217918"/>
    </source>
</evidence>
<keyword evidence="2" id="KW-0732">Signal</keyword>
<accession>A0AAD9IBS7</accession>
<proteinExistence type="predicted"/>
<feature type="region of interest" description="Disordered" evidence="1">
    <location>
        <begin position="94"/>
        <end position="124"/>
    </location>
</feature>
<evidence type="ECO:0000256" key="2">
    <source>
        <dbReference type="SAM" id="SignalP"/>
    </source>
</evidence>
<protein>
    <recommendedName>
        <fullName evidence="5">Secreted protein</fullName>
    </recommendedName>
</protein>
<evidence type="ECO:0000313" key="3">
    <source>
        <dbReference type="EMBL" id="KAK2074839.1"/>
    </source>
</evidence>